<keyword evidence="7 10" id="KW-0067">ATP-binding</keyword>
<evidence type="ECO:0000256" key="5">
    <source>
        <dbReference type="ARBA" id="ARBA00022806"/>
    </source>
</evidence>
<evidence type="ECO:0000256" key="3">
    <source>
        <dbReference type="ARBA" id="ARBA00022763"/>
    </source>
</evidence>
<accession>A0A1Y2N6P9</accession>
<dbReference type="PANTHER" id="PTHR30591:SF1">
    <property type="entry name" value="RECBCD ENZYME SUBUNIT RECC"/>
    <property type="match status" value="1"/>
</dbReference>
<dbReference type="HAMAP" id="MF_01486">
    <property type="entry name" value="RecC"/>
    <property type="match status" value="1"/>
</dbReference>
<comment type="function">
    <text evidence="10">A helicase/nuclease that prepares dsDNA breaks (DSB) for recombinational DNA repair. Binds to DSBs and unwinds DNA via a highly rapid and processive ATP-dependent bidirectional helicase activity. Unwinds dsDNA until it encounters a Chi (crossover hotspot instigator) sequence from the 3' direction. Cuts ssDNA a few nucleotides 3' to the Chi site. The properties and activities of the enzyme are changed at Chi. The Chi-altered holoenzyme produces a long 3'-ssDNA overhang and facilitates RecA-binding to the ssDNA for homologous DNA recombination and repair. Holoenzyme degrades any linearized DNA that is unable to undergo homologous recombination. In the holoenzyme this subunit recognizes the wild-type Chi sequence, and when added to isolated RecB increases its ATP-dependent helicase processivity.</text>
</comment>
<dbReference type="GO" id="GO:0008854">
    <property type="term" value="F:exodeoxyribonuclease V activity"/>
    <property type="evidence" value="ECO:0007669"/>
    <property type="project" value="InterPro"/>
</dbReference>
<keyword evidence="1 10" id="KW-0540">Nuclease</keyword>
<comment type="similarity">
    <text evidence="10">Belongs to the RecC family.</text>
</comment>
<dbReference type="InterPro" id="IPR006697">
    <property type="entry name" value="RecC"/>
</dbReference>
<keyword evidence="6 10" id="KW-0269">Exonuclease</keyword>
<comment type="miscellaneous">
    <text evidence="10">In the RecBCD complex, RecB has a slow 3'-5' helicase, an exonuclease activity and loads RecA onto ssDNA, RecD has a fast 5'-3' helicase activity, while RecC stimulates the ATPase and processivity of the RecB helicase and contributes to recognition of the Chi site.</text>
</comment>
<dbReference type="InterPro" id="IPR011335">
    <property type="entry name" value="Restrct_endonuc-II-like"/>
</dbReference>
<evidence type="ECO:0000256" key="6">
    <source>
        <dbReference type="ARBA" id="ARBA00022839"/>
    </source>
</evidence>
<dbReference type="NCBIfam" id="TIGR01450">
    <property type="entry name" value="recC"/>
    <property type="match status" value="1"/>
</dbReference>
<evidence type="ECO:0000256" key="7">
    <source>
        <dbReference type="ARBA" id="ARBA00022840"/>
    </source>
</evidence>
<evidence type="ECO:0000256" key="10">
    <source>
        <dbReference type="HAMAP-Rule" id="MF_01486"/>
    </source>
</evidence>
<keyword evidence="14" id="KW-1185">Reference proteome</keyword>
<dbReference type="STRING" id="2074.BG845_01090"/>
<dbReference type="Gene3D" id="1.10.10.160">
    <property type="match status" value="1"/>
</dbReference>
<dbReference type="InterPro" id="IPR013986">
    <property type="entry name" value="DExx_box_DNA_helicase_dom_sf"/>
</dbReference>
<evidence type="ECO:0000313" key="14">
    <source>
        <dbReference type="Proteomes" id="UP000194360"/>
    </source>
</evidence>
<dbReference type="AlphaFoldDB" id="A0A1Y2N6P9"/>
<dbReference type="InterPro" id="IPR027417">
    <property type="entry name" value="P-loop_NTPase"/>
</dbReference>
<dbReference type="GO" id="GO:0003677">
    <property type="term" value="F:DNA binding"/>
    <property type="evidence" value="ECO:0007669"/>
    <property type="project" value="UniProtKB-UniRule"/>
</dbReference>
<keyword evidence="8 10" id="KW-0238">DNA-binding</keyword>
<keyword evidence="4 10" id="KW-0378">Hydrolase</keyword>
<dbReference type="EMBL" id="MIGB01000004">
    <property type="protein sequence ID" value="OSY42849.1"/>
    <property type="molecule type" value="Genomic_DNA"/>
</dbReference>
<evidence type="ECO:0000256" key="11">
    <source>
        <dbReference type="SAM" id="MobiDB-lite"/>
    </source>
</evidence>
<dbReference type="PANTHER" id="PTHR30591">
    <property type="entry name" value="RECBCD ENZYME SUBUNIT RECC"/>
    <property type="match status" value="1"/>
</dbReference>
<evidence type="ECO:0000256" key="4">
    <source>
        <dbReference type="ARBA" id="ARBA00022801"/>
    </source>
</evidence>
<gene>
    <name evidence="10 13" type="primary">recC</name>
    <name evidence="13" type="ORF">BG845_01090</name>
</gene>
<name>A0A1Y2N6P9_PSEAH</name>
<evidence type="ECO:0000313" key="13">
    <source>
        <dbReference type="EMBL" id="OSY42849.1"/>
    </source>
</evidence>
<dbReference type="Gene3D" id="1.10.10.990">
    <property type="match status" value="1"/>
</dbReference>
<dbReference type="GO" id="GO:0000724">
    <property type="term" value="P:double-strand break repair via homologous recombination"/>
    <property type="evidence" value="ECO:0007669"/>
    <property type="project" value="UniProtKB-UniRule"/>
</dbReference>
<sequence length="1148" mass="121223">MLADNVPGVLELHRSERADTLVEALAGLLADPAPGGADPFEPEIVAVPERGVERWLAQRLSHRLGAGDGSGGICANVRFPSPATLLGEVVESVTATLTGSTAGNAAGTGSTVSTDTAAGTADSDPWAPGRAVWPLLELIDTAVASGDGRFAGLAAHLERGGHGRRYALARALAGLFGSYATHRPALLRSWALGDDAVPPDLAWQPELWRRLRSGLGVPGPAERLADAVAALRDGTDPGELPGRISLFGPTRLAAEHLAVLEALSVHRDVHLWLPHPSPVMWEAVRTGRPAEPPARAADGSAALVRNPLLRSLGRDVRELALRLPAAGPGVTDTHHPATGPTGPETLLQRVQVALRDDTPPAPPAERPLLDTGDRSIVLHSCHGPDRQVEVLREVLLGLLAADPELEPRDIIVMCPDIEVFAPLITASFGLAPEPGGEGTGPSREELHPGHLLRVRLADRALRQANPLLGTVSTLLELAGSRLTASQVLDLIASGPVRRRFRLDDDALERISELVTAAGVRWGLDAAHRAPYRLDGVEQNTWRSGLDRLLLGVAMAETPGAPAWLGSALPLDEVDSSDVDLVGRLAEIVDRLATVLAALRGPQPLSDWVAALTEGLSALTDTTPADAWQAGQARAELADVLQSAGPQAGRVDLDLPDVRGLLAERLRGRPSRANFRTGTLTVATLVPMRAVPHRVVCLLGCDDGVFPRAGAPDGDDVLARHPVVGERDPRGEDRQLLLDAICSATRHLVVVSSGADERTGADRPPSVPVGELCDAIDACVQVPVGRASEALRARHPLQPFDRRNFRPGELLADGPFSFDRAALAGAEMAAGPRAAVPLFPPAPLPAPESPDDPVELDDLIAFVEHPVRAFLRQRVRVLPPQENAEPDDALPVELDGLGTWRIGDRLLADRVAGAPPQAVARAETLRGDLPPGGIGRRVLTDVGGRVEPLVALATAVRTGAPGSQDLVAELDGATVTGTVPGLHGDVVVRVEYSRLKAKQRLRAWVQLLALTAAHPGRRWTAVTIGRGSGGPARSTLGPVDPARARQVLADLVSLRRDGLREPLPLPTDAAAVYARNRSRGVVPANALAAADAEWSRFERDDAAHAFVRGPGAPLLVREEPGDAAEPTRFGALATRLWAPLLDHERQDAP</sequence>
<evidence type="ECO:0000259" key="12">
    <source>
        <dbReference type="Pfam" id="PF17946"/>
    </source>
</evidence>
<dbReference type="InterPro" id="IPR041500">
    <property type="entry name" value="RecC_C"/>
</dbReference>
<dbReference type="GO" id="GO:0003678">
    <property type="term" value="F:DNA helicase activity"/>
    <property type="evidence" value="ECO:0007669"/>
    <property type="project" value="UniProtKB-UniRule"/>
</dbReference>
<evidence type="ECO:0000256" key="9">
    <source>
        <dbReference type="ARBA" id="ARBA00023204"/>
    </source>
</evidence>
<dbReference type="Pfam" id="PF17946">
    <property type="entry name" value="RecC_C"/>
    <property type="match status" value="1"/>
</dbReference>
<feature type="region of interest" description="Disordered" evidence="11">
    <location>
        <begin position="99"/>
        <end position="124"/>
    </location>
</feature>
<keyword evidence="5 10" id="KW-0347">Helicase</keyword>
<dbReference type="SUPFAM" id="SSF52540">
    <property type="entry name" value="P-loop containing nucleoside triphosphate hydrolases"/>
    <property type="match status" value="2"/>
</dbReference>
<dbReference type="Proteomes" id="UP000194360">
    <property type="component" value="Unassembled WGS sequence"/>
</dbReference>
<dbReference type="Gene3D" id="3.40.50.10930">
    <property type="match status" value="1"/>
</dbReference>
<proteinExistence type="inferred from homology"/>
<dbReference type="PIRSF" id="PIRSF000980">
    <property type="entry name" value="RecC"/>
    <property type="match status" value="1"/>
</dbReference>
<feature type="domain" description="RecC C-terminal" evidence="12">
    <location>
        <begin position="851"/>
        <end position="1076"/>
    </location>
</feature>
<evidence type="ECO:0000256" key="8">
    <source>
        <dbReference type="ARBA" id="ARBA00023125"/>
    </source>
</evidence>
<protein>
    <recommendedName>
        <fullName evidence="10">RecBCD enzyme subunit RecC</fullName>
    </recommendedName>
    <alternativeName>
        <fullName evidence="10">Exonuclease V subunit RecC</fullName>
        <shortName evidence="10">ExoV subunit RecC</shortName>
    </alternativeName>
    <alternativeName>
        <fullName evidence="10">Helicase/nuclease RecBCD subunit RecC</fullName>
    </alternativeName>
</protein>
<dbReference type="GO" id="GO:0005524">
    <property type="term" value="F:ATP binding"/>
    <property type="evidence" value="ECO:0007669"/>
    <property type="project" value="UniProtKB-UniRule"/>
</dbReference>
<keyword evidence="9 10" id="KW-0234">DNA repair</keyword>
<comment type="caution">
    <text evidence="13">The sequence shown here is derived from an EMBL/GenBank/DDBJ whole genome shotgun (WGS) entry which is preliminary data.</text>
</comment>
<keyword evidence="3 10" id="KW-0227">DNA damage</keyword>
<dbReference type="Pfam" id="PF04257">
    <property type="entry name" value="Exonuc_V_gamma"/>
    <property type="match status" value="2"/>
</dbReference>
<dbReference type="GO" id="GO:0009338">
    <property type="term" value="C:exodeoxyribonuclease V complex"/>
    <property type="evidence" value="ECO:0007669"/>
    <property type="project" value="InterPro"/>
</dbReference>
<feature type="compositionally biased region" description="Low complexity" evidence="11">
    <location>
        <begin position="99"/>
        <end position="114"/>
    </location>
</feature>
<dbReference type="SUPFAM" id="SSF52980">
    <property type="entry name" value="Restriction endonuclease-like"/>
    <property type="match status" value="1"/>
</dbReference>
<keyword evidence="2 10" id="KW-0547">Nucleotide-binding</keyword>
<evidence type="ECO:0000256" key="2">
    <source>
        <dbReference type="ARBA" id="ARBA00022741"/>
    </source>
</evidence>
<reference evidence="13 14" key="1">
    <citation type="submission" date="2016-09" db="EMBL/GenBank/DDBJ databases">
        <title>Pseudonocardia autotrophica DSM535, a candidate organism with high potential of specific P450 cytochromes.</title>
        <authorList>
            <person name="Grumaz C."/>
            <person name="Vainshtein Y."/>
            <person name="Kirstahler P."/>
            <person name="Sohn K."/>
        </authorList>
    </citation>
    <scope>NUCLEOTIDE SEQUENCE [LARGE SCALE GENOMIC DNA]</scope>
    <source>
        <strain evidence="13 14">DSM 535</strain>
    </source>
</reference>
<evidence type="ECO:0000256" key="1">
    <source>
        <dbReference type="ARBA" id="ARBA00022722"/>
    </source>
</evidence>
<dbReference type="Gene3D" id="1.10.486.10">
    <property type="entry name" value="PCRA, domain 4"/>
    <property type="match status" value="1"/>
</dbReference>
<comment type="subunit">
    <text evidence="10">Heterotrimer of RecB, RecC and RecD. All subunits contribute to DNA-binding.</text>
</comment>
<dbReference type="Gene3D" id="3.40.50.300">
    <property type="entry name" value="P-loop containing nucleotide triphosphate hydrolases"/>
    <property type="match status" value="1"/>
</dbReference>
<organism evidence="13 14">
    <name type="scientific">Pseudonocardia autotrophica</name>
    <name type="common">Amycolata autotrophica</name>
    <name type="synonym">Nocardia autotrophica</name>
    <dbReference type="NCBI Taxonomy" id="2074"/>
    <lineage>
        <taxon>Bacteria</taxon>
        <taxon>Bacillati</taxon>
        <taxon>Actinomycetota</taxon>
        <taxon>Actinomycetes</taxon>
        <taxon>Pseudonocardiales</taxon>
        <taxon>Pseudonocardiaceae</taxon>
        <taxon>Pseudonocardia</taxon>
    </lineage>
</organism>